<feature type="transmembrane region" description="Helical" evidence="5">
    <location>
        <begin position="399"/>
        <end position="417"/>
    </location>
</feature>
<proteinExistence type="predicted"/>
<comment type="caution">
    <text evidence="7">The sequence shown here is derived from an EMBL/GenBank/DDBJ whole genome shotgun (WGS) entry which is preliminary data.</text>
</comment>
<evidence type="ECO:0000259" key="6">
    <source>
        <dbReference type="PROSITE" id="PS50850"/>
    </source>
</evidence>
<reference evidence="7" key="2">
    <citation type="journal article" date="2023" name="IMA Fungus">
        <title>Comparative genomic study of the Penicillium genus elucidates a diverse pangenome and 15 lateral gene transfer events.</title>
        <authorList>
            <person name="Petersen C."/>
            <person name="Sorensen T."/>
            <person name="Nielsen M.R."/>
            <person name="Sondergaard T.E."/>
            <person name="Sorensen J.L."/>
            <person name="Fitzpatrick D.A."/>
            <person name="Frisvad J.C."/>
            <person name="Nielsen K.L."/>
        </authorList>
    </citation>
    <scope>NUCLEOTIDE SEQUENCE</scope>
    <source>
        <strain evidence="7">IBT 30069</strain>
    </source>
</reference>
<feature type="transmembrane region" description="Helical" evidence="5">
    <location>
        <begin position="188"/>
        <end position="210"/>
    </location>
</feature>
<accession>A0A9W9FVS8</accession>
<evidence type="ECO:0000256" key="4">
    <source>
        <dbReference type="ARBA" id="ARBA00023136"/>
    </source>
</evidence>
<reference evidence="7" key="1">
    <citation type="submission" date="2022-11" db="EMBL/GenBank/DDBJ databases">
        <authorList>
            <person name="Petersen C."/>
        </authorList>
    </citation>
    <scope>NUCLEOTIDE SEQUENCE</scope>
    <source>
        <strain evidence="7">IBT 30069</strain>
    </source>
</reference>
<keyword evidence="3 5" id="KW-1133">Transmembrane helix</keyword>
<feature type="transmembrane region" description="Helical" evidence="5">
    <location>
        <begin position="465"/>
        <end position="491"/>
    </location>
</feature>
<keyword evidence="2 5" id="KW-0812">Transmembrane</keyword>
<evidence type="ECO:0000256" key="2">
    <source>
        <dbReference type="ARBA" id="ARBA00022692"/>
    </source>
</evidence>
<dbReference type="PROSITE" id="PS50850">
    <property type="entry name" value="MFS"/>
    <property type="match status" value="1"/>
</dbReference>
<feature type="transmembrane region" description="Helical" evidence="5">
    <location>
        <begin position="262"/>
        <end position="285"/>
    </location>
</feature>
<feature type="transmembrane region" description="Helical" evidence="5">
    <location>
        <begin position="291"/>
        <end position="308"/>
    </location>
</feature>
<dbReference type="SUPFAM" id="SSF103473">
    <property type="entry name" value="MFS general substrate transporter"/>
    <property type="match status" value="1"/>
</dbReference>
<evidence type="ECO:0000256" key="3">
    <source>
        <dbReference type="ARBA" id="ARBA00022989"/>
    </source>
</evidence>
<organism evidence="7 8">
    <name type="scientific">Penicillium angulare</name>
    <dbReference type="NCBI Taxonomy" id="116970"/>
    <lineage>
        <taxon>Eukaryota</taxon>
        <taxon>Fungi</taxon>
        <taxon>Dikarya</taxon>
        <taxon>Ascomycota</taxon>
        <taxon>Pezizomycotina</taxon>
        <taxon>Eurotiomycetes</taxon>
        <taxon>Eurotiomycetidae</taxon>
        <taxon>Eurotiales</taxon>
        <taxon>Aspergillaceae</taxon>
        <taxon>Penicillium</taxon>
    </lineage>
</organism>
<dbReference type="InterPro" id="IPR011701">
    <property type="entry name" value="MFS"/>
</dbReference>
<gene>
    <name evidence="7" type="ORF">N7456_004024</name>
</gene>
<dbReference type="Gene3D" id="1.20.1720.10">
    <property type="entry name" value="Multidrug resistance protein D"/>
    <property type="match status" value="1"/>
</dbReference>
<sequence length="565" mass="61853">MGELISPQETFEFESKSKFDPFTSLHSVDHASSNPAADSTTCLWEGATSRNEQKWRPGARDWVILFCVIILATMDAFNSTLTITMLPRLANEFDKPLISTIWVTTIYLVLGAIAQLFFTMLSDVFNQGLVWLAAALLSAVGTGICSGSSTLTVVIVGRMLQGIGGGGALALCFVVVQETTPQSIHSRYSCWIQLAQLFGFMLGPIIGGLIADNMDWRTVFYLNYIFCCPCLMVIPVAFPFSEVIDRPRHESLRNMRKPDWSGATMASVGLTGILVGVGCIGTSYGWDNWQIWAPIALGILAIIVLISYEAKWACCPQFGAEAFRDLPTIMTYVGCFCHGFVFICQLQIFTLYFMCTRYFPAIVSGVALFGITGFAATPAAVVGILLARDSYCSKWIISGGWMLTTAIAGCSILLNSITPTVGWVMLLLTAGLGHGLLFSSYNIRIQNMPTNDKAAFSTQPTSISIFARTWGMAFAIPIGVLVFLTCFGNQLQIIGLSLDLTITSRGYLALMNQVIVSENEREAIKHGSVFALQVIWEVIAGVAAFGGISSIFLWRSRESYDQRRR</sequence>
<feature type="transmembrane region" description="Helical" evidence="5">
    <location>
        <begin position="423"/>
        <end position="444"/>
    </location>
</feature>
<name>A0A9W9FVS8_9EURO</name>
<dbReference type="PANTHER" id="PTHR23501:SF149">
    <property type="entry name" value="MULTIDRUG TRANSPORTER, PUTATIVE (AFU_ORTHOLOGUE AFUA_5G10430)-RELATED"/>
    <property type="match status" value="1"/>
</dbReference>
<feature type="transmembrane region" description="Helical" evidence="5">
    <location>
        <begin position="62"/>
        <end position="85"/>
    </location>
</feature>
<evidence type="ECO:0000256" key="1">
    <source>
        <dbReference type="ARBA" id="ARBA00004141"/>
    </source>
</evidence>
<protein>
    <submittedName>
        <fullName evidence="7">Major facilitator superfamily domain general substrate transporter</fullName>
    </submittedName>
</protein>
<dbReference type="PANTHER" id="PTHR23501">
    <property type="entry name" value="MAJOR FACILITATOR SUPERFAMILY"/>
    <property type="match status" value="1"/>
</dbReference>
<feature type="transmembrane region" description="Helical" evidence="5">
    <location>
        <begin position="222"/>
        <end position="241"/>
    </location>
</feature>
<feature type="transmembrane region" description="Helical" evidence="5">
    <location>
        <begin position="129"/>
        <end position="149"/>
    </location>
</feature>
<feature type="domain" description="Major facilitator superfamily (MFS) profile" evidence="6">
    <location>
        <begin position="64"/>
        <end position="558"/>
    </location>
</feature>
<evidence type="ECO:0000256" key="5">
    <source>
        <dbReference type="SAM" id="Phobius"/>
    </source>
</evidence>
<evidence type="ECO:0000313" key="8">
    <source>
        <dbReference type="Proteomes" id="UP001149165"/>
    </source>
</evidence>
<comment type="subcellular location">
    <subcellularLocation>
        <location evidence="1">Membrane</location>
        <topology evidence="1">Multi-pass membrane protein</topology>
    </subcellularLocation>
</comment>
<feature type="transmembrane region" description="Helical" evidence="5">
    <location>
        <begin position="97"/>
        <end position="117"/>
    </location>
</feature>
<dbReference type="OrthoDB" id="2351791at2759"/>
<keyword evidence="8" id="KW-1185">Reference proteome</keyword>
<feature type="transmembrane region" description="Helical" evidence="5">
    <location>
        <begin position="358"/>
        <end position="387"/>
    </location>
</feature>
<feature type="transmembrane region" description="Helical" evidence="5">
    <location>
        <begin position="155"/>
        <end position="176"/>
    </location>
</feature>
<keyword evidence="4 5" id="KW-0472">Membrane</keyword>
<feature type="transmembrane region" description="Helical" evidence="5">
    <location>
        <begin position="329"/>
        <end position="352"/>
    </location>
</feature>
<dbReference type="AlphaFoldDB" id="A0A9W9FVS8"/>
<dbReference type="Pfam" id="PF07690">
    <property type="entry name" value="MFS_1"/>
    <property type="match status" value="1"/>
</dbReference>
<dbReference type="InterPro" id="IPR036259">
    <property type="entry name" value="MFS_trans_sf"/>
</dbReference>
<dbReference type="EMBL" id="JAPQKH010000003">
    <property type="protein sequence ID" value="KAJ5107349.1"/>
    <property type="molecule type" value="Genomic_DNA"/>
</dbReference>
<dbReference type="InterPro" id="IPR020846">
    <property type="entry name" value="MFS_dom"/>
</dbReference>
<dbReference type="GO" id="GO:0022857">
    <property type="term" value="F:transmembrane transporter activity"/>
    <property type="evidence" value="ECO:0007669"/>
    <property type="project" value="InterPro"/>
</dbReference>
<feature type="transmembrane region" description="Helical" evidence="5">
    <location>
        <begin position="534"/>
        <end position="554"/>
    </location>
</feature>
<evidence type="ECO:0000313" key="7">
    <source>
        <dbReference type="EMBL" id="KAJ5107349.1"/>
    </source>
</evidence>
<dbReference type="Proteomes" id="UP001149165">
    <property type="component" value="Unassembled WGS sequence"/>
</dbReference>
<dbReference type="GO" id="GO:0005886">
    <property type="term" value="C:plasma membrane"/>
    <property type="evidence" value="ECO:0007669"/>
    <property type="project" value="TreeGrafter"/>
</dbReference>